<gene>
    <name evidence="2" type="ORF">M231_07295</name>
</gene>
<dbReference type="EMBL" id="SDIL01000136">
    <property type="protein sequence ID" value="RXK35440.1"/>
    <property type="molecule type" value="Genomic_DNA"/>
</dbReference>
<dbReference type="Proteomes" id="UP000289152">
    <property type="component" value="Unassembled WGS sequence"/>
</dbReference>
<accession>A0A4V1M330</accession>
<protein>
    <submittedName>
        <fullName evidence="2">Uncharacterized protein</fullName>
    </submittedName>
</protein>
<keyword evidence="3" id="KW-1185">Reference proteome</keyword>
<dbReference type="OrthoDB" id="2596262at2759"/>
<feature type="region of interest" description="Disordered" evidence="1">
    <location>
        <begin position="182"/>
        <end position="213"/>
    </location>
</feature>
<organism evidence="2 3">
    <name type="scientific">Tremella mesenterica</name>
    <name type="common">Jelly fungus</name>
    <dbReference type="NCBI Taxonomy" id="5217"/>
    <lineage>
        <taxon>Eukaryota</taxon>
        <taxon>Fungi</taxon>
        <taxon>Dikarya</taxon>
        <taxon>Basidiomycota</taxon>
        <taxon>Agaricomycotina</taxon>
        <taxon>Tremellomycetes</taxon>
        <taxon>Tremellales</taxon>
        <taxon>Tremellaceae</taxon>
        <taxon>Tremella</taxon>
    </lineage>
</organism>
<feature type="compositionally biased region" description="Basic and acidic residues" evidence="1">
    <location>
        <begin position="236"/>
        <end position="251"/>
    </location>
</feature>
<feature type="compositionally biased region" description="Polar residues" evidence="1">
    <location>
        <begin position="191"/>
        <end position="201"/>
    </location>
</feature>
<feature type="region of interest" description="Disordered" evidence="1">
    <location>
        <begin position="230"/>
        <end position="251"/>
    </location>
</feature>
<dbReference type="VEuPathDB" id="FungiDB:TREMEDRAFT_60481"/>
<reference evidence="2 3" key="1">
    <citation type="submission" date="2016-06" db="EMBL/GenBank/DDBJ databases">
        <title>Evolution of pathogenesis and genome organization in the Tremellales.</title>
        <authorList>
            <person name="Cuomo C."/>
            <person name="Litvintseva A."/>
            <person name="Heitman J."/>
            <person name="Chen Y."/>
            <person name="Sun S."/>
            <person name="Springer D."/>
            <person name="Dromer F."/>
            <person name="Young S."/>
            <person name="Zeng Q."/>
            <person name="Chapman S."/>
            <person name="Gujja S."/>
            <person name="Saif S."/>
            <person name="Birren B."/>
        </authorList>
    </citation>
    <scope>NUCLEOTIDE SEQUENCE [LARGE SCALE GENOMIC DNA]</scope>
    <source>
        <strain evidence="2 3">ATCC 28783</strain>
    </source>
</reference>
<comment type="caution">
    <text evidence="2">The sequence shown here is derived from an EMBL/GenBank/DDBJ whole genome shotgun (WGS) entry which is preliminary data.</text>
</comment>
<sequence length="251" mass="26070">MSSITSPKPKQLSPDTINNQSSANVTSGTSGHVNQVAKAHAIAPTPRGGGITPYNTPADNPPLHSLHFSRPTQHGGLSNSGGNGNGNLIVPGQAGLGMGNLRGKPINAASAMRGRGVGITPVERHAVTPGNTLSSVERIGGRIAMLLGTQSPSGGTGRIAPSYERRFDAGLKDLDKKLHVENGESPIRHYTPSSPSASIGTPESAKRVQQDWPSSFSEVLGGSLVNRVGFISPPGLKKDQVENDKTPDETK</sequence>
<feature type="region of interest" description="Disordered" evidence="1">
    <location>
        <begin position="1"/>
        <end position="33"/>
    </location>
</feature>
<evidence type="ECO:0000256" key="1">
    <source>
        <dbReference type="SAM" id="MobiDB-lite"/>
    </source>
</evidence>
<dbReference type="InParanoid" id="A0A4V1M330"/>
<evidence type="ECO:0000313" key="3">
    <source>
        <dbReference type="Proteomes" id="UP000289152"/>
    </source>
</evidence>
<proteinExistence type="predicted"/>
<evidence type="ECO:0000313" key="2">
    <source>
        <dbReference type="EMBL" id="RXK35440.1"/>
    </source>
</evidence>
<dbReference type="AlphaFoldDB" id="A0A4V1M330"/>
<feature type="region of interest" description="Disordered" evidence="1">
    <location>
        <begin position="45"/>
        <end position="88"/>
    </location>
</feature>
<name>A0A4V1M330_TREME</name>